<reference evidence="7 8" key="1">
    <citation type="submission" date="2015-04" db="EMBL/GenBank/DDBJ databases">
        <title>The complete genome sequence of the rumen methanogen Methanobrevibacter millerae SM9.</title>
        <authorList>
            <person name="Leahy S.C."/>
            <person name="Kelly W.J."/>
            <person name="Pacheco D.M."/>
            <person name="Li D."/>
            <person name="Altermann E."/>
            <person name="Attwood G.T."/>
        </authorList>
    </citation>
    <scope>NUCLEOTIDE SEQUENCE [LARGE SCALE GENOMIC DNA]</scope>
    <source>
        <strain evidence="7 8">SM9</strain>
    </source>
</reference>
<evidence type="ECO:0000256" key="4">
    <source>
        <dbReference type="ARBA" id="ARBA00023172"/>
    </source>
</evidence>
<keyword evidence="4" id="KW-0233">DNA recombination</keyword>
<keyword evidence="3" id="KW-0238">DNA-binding</keyword>
<dbReference type="GO" id="GO:0003677">
    <property type="term" value="F:DNA binding"/>
    <property type="evidence" value="ECO:0007669"/>
    <property type="project" value="UniProtKB-KW"/>
</dbReference>
<gene>
    <name evidence="7" type="ORF">sm9_1871</name>
</gene>
<dbReference type="OrthoDB" id="79572at2157"/>
<evidence type="ECO:0000256" key="2">
    <source>
        <dbReference type="ARBA" id="ARBA00022578"/>
    </source>
</evidence>
<dbReference type="InterPro" id="IPR002559">
    <property type="entry name" value="Transposase_11"/>
</dbReference>
<dbReference type="SUPFAM" id="SSF53098">
    <property type="entry name" value="Ribonuclease H-like"/>
    <property type="match status" value="1"/>
</dbReference>
<keyword evidence="8" id="KW-1185">Reference proteome</keyword>
<dbReference type="PANTHER" id="PTHR33258:SF1">
    <property type="entry name" value="TRANSPOSASE INSL FOR INSERTION SEQUENCE ELEMENT IS186A-RELATED"/>
    <property type="match status" value="1"/>
</dbReference>
<evidence type="ECO:0000259" key="6">
    <source>
        <dbReference type="Pfam" id="PF01609"/>
    </source>
</evidence>
<dbReference type="Pfam" id="PF01609">
    <property type="entry name" value="DDE_Tnp_1"/>
    <property type="match status" value="1"/>
</dbReference>
<dbReference type="EMBL" id="CP011266">
    <property type="protein sequence ID" value="ALT69637.1"/>
    <property type="molecule type" value="Genomic_DNA"/>
</dbReference>
<comment type="similarity">
    <text evidence="1">Belongs to the transposase 11 family.</text>
</comment>
<dbReference type="GO" id="GO:0004803">
    <property type="term" value="F:transposase activity"/>
    <property type="evidence" value="ECO:0007669"/>
    <property type="project" value="InterPro"/>
</dbReference>
<dbReference type="RefSeq" id="WP_058739858.1">
    <property type="nucleotide sequence ID" value="NZ_CP011266.1"/>
</dbReference>
<organism evidence="7 8">
    <name type="scientific">Methanobrevibacter millerae</name>
    <dbReference type="NCBI Taxonomy" id="230361"/>
    <lineage>
        <taxon>Archaea</taxon>
        <taxon>Methanobacteriati</taxon>
        <taxon>Methanobacteriota</taxon>
        <taxon>Methanomada group</taxon>
        <taxon>Methanobacteria</taxon>
        <taxon>Methanobacteriales</taxon>
        <taxon>Methanobacteriaceae</taxon>
        <taxon>Methanobrevibacter</taxon>
    </lineage>
</organism>
<evidence type="ECO:0000256" key="3">
    <source>
        <dbReference type="ARBA" id="ARBA00023125"/>
    </source>
</evidence>
<evidence type="ECO:0000256" key="5">
    <source>
        <dbReference type="SAM" id="MobiDB-lite"/>
    </source>
</evidence>
<evidence type="ECO:0000313" key="8">
    <source>
        <dbReference type="Proteomes" id="UP000067738"/>
    </source>
</evidence>
<dbReference type="AlphaFoldDB" id="A0A0U2SL84"/>
<dbReference type="GeneID" id="26736825"/>
<feature type="region of interest" description="Disordered" evidence="5">
    <location>
        <begin position="410"/>
        <end position="437"/>
    </location>
</feature>
<accession>A0A0U2SL84</accession>
<dbReference type="Gene3D" id="3.90.350.10">
    <property type="entry name" value="Transposase Inhibitor Protein From Tn5, Chain A, domain 1"/>
    <property type="match status" value="1"/>
</dbReference>
<feature type="domain" description="Transposase IS4-like" evidence="6">
    <location>
        <begin position="118"/>
        <end position="343"/>
    </location>
</feature>
<dbReference type="InterPro" id="IPR012337">
    <property type="entry name" value="RNaseH-like_sf"/>
</dbReference>
<dbReference type="Proteomes" id="UP000067738">
    <property type="component" value="Chromosome"/>
</dbReference>
<proteinExistence type="inferred from homology"/>
<dbReference type="GO" id="GO:0006313">
    <property type="term" value="P:DNA transposition"/>
    <property type="evidence" value="ECO:0007669"/>
    <property type="project" value="InterPro"/>
</dbReference>
<evidence type="ECO:0000256" key="1">
    <source>
        <dbReference type="ARBA" id="ARBA00010075"/>
    </source>
</evidence>
<sequence>MFSYFKSAIDNIVKPASFFVIDEKRFTRDSKFSFKDYVTFFCVNKGTSNQADLEDFIEDDFTNNLETITRQALSKQRVFINPLVFKEISKEYLRLIGYNRNNHFFKEYKGFRLYGGDGSDFEIPDFEEVRRDFGIKDTPKYRKPAIAKFSSIMDLLNGFILDGIIGNYKQAELPLMHQNLDNIQDLIIPEKSIFIFDRGYNAMELYAHIMSINSYFIVRLKDKSYIDERYTIKENDSEIKIKLTKDRIKKFHNPSLKEEYGKEEHLNLRILTIELDNGKTETLLTNIFNKEFQIEDFKELYNLRWGIETNYNTMKNRLNIENYSGKKRITIEQDIYSKFLKYNVFQHYENYFNLLINRTQRQKGKLGLFKVNQAHLIRKLKKYLPIMILNPTPEIIRTYTKNLIISCTKSPNKSTKKQTTKRNPKKQRKFNLNYRPT</sequence>
<protein>
    <submittedName>
        <fullName evidence="7">Transposase</fullName>
    </submittedName>
</protein>
<name>A0A0U2SL84_9EURY</name>
<evidence type="ECO:0000313" key="7">
    <source>
        <dbReference type="EMBL" id="ALT69637.1"/>
    </source>
</evidence>
<dbReference type="NCBIfam" id="NF033592">
    <property type="entry name" value="transpos_IS4_1"/>
    <property type="match status" value="1"/>
</dbReference>
<dbReference type="KEGG" id="mmil:sm9_1871"/>
<dbReference type="PATRIC" id="fig|230361.4.peg.1935"/>
<feature type="compositionally biased region" description="Basic residues" evidence="5">
    <location>
        <begin position="414"/>
        <end position="429"/>
    </location>
</feature>
<dbReference type="PANTHER" id="PTHR33258">
    <property type="entry name" value="TRANSPOSASE INSL FOR INSERTION SEQUENCE ELEMENT IS186A-RELATED"/>
    <property type="match status" value="1"/>
</dbReference>
<dbReference type="InterPro" id="IPR047952">
    <property type="entry name" value="Transpos_IS4"/>
</dbReference>
<keyword evidence="2" id="KW-0815">Transposition</keyword>